<dbReference type="InterPro" id="IPR025110">
    <property type="entry name" value="AMP-bd_C"/>
</dbReference>
<evidence type="ECO:0000313" key="3">
    <source>
        <dbReference type="EMBL" id="KAI3425841.1"/>
    </source>
</evidence>
<sequence length="765" mass="76878">MSAHITGYLHAAAAAAPPSTTNTAPLFLCEGRATSAQQASSRVAALAAGLTQVLGVQTGDRVCIAALGTDAHLEALLAVTAGGAIAAPLNWRWGAVEAAAAAQLVGARVLLADAACLRYALAAASAASGGTLRVLVLLGSPAGYPQQDLAAAEAQGVALAFAESVIDGCPNSCLALTSAPGNAALVVFTSGTTGRPKGVTLSHAALHAQSMAKLLTCGYSATDVYLHTAPLFHIGGLSSALAMLAAGARHVFLPRFDGGALLAAIGQHHVTSFIAVPTMVADLLAAASQAGVATLPSVTRILVGGGGMSPAQQEGLAALCPAATVHAAYGMTECASSLTFTTLWSPASPSASGNLGPSNISSSSAAGANADAQDFSGGVYVGRPPPGIELAVYRPPGGAVAGAAGGASGARLGGVQQSGEGEVLTRGPHVMLGYWDDDEATAAAQLPGGWLRTGDLGRLSQGRLWLMGRAKDMIKSGGENVHAWEVEQALAGHPGIAMAAVVGVSDWRLGEAVAAAVVLQPGWHWRGQRCQVLLAASPRQQASKAALAAAAAVVLPASQLAASSLQLGRLENGMRDGGGGGEEQALQRCSSPAAVLVEEDFRSTLLQRLPAQASSACQLSPSPSAGMLTAAVMLPSATGQAARGRHPGRLEALQQLAGVAAGLQLAAAVSERSEGDSSSQAGSQDRELDGQLLQAYCRRQGLTGFKLPRIFLLCDDSASGSAGTTLPRNSTGKVVKHLLRQQVQQHMQAGGRAGGEGGSLPRSRM</sequence>
<proteinExistence type="predicted"/>
<evidence type="ECO:0000313" key="4">
    <source>
        <dbReference type="Proteomes" id="UP001055712"/>
    </source>
</evidence>
<dbReference type="PANTHER" id="PTHR43201">
    <property type="entry name" value="ACYL-COA SYNTHETASE"/>
    <property type="match status" value="1"/>
</dbReference>
<accession>A0A9D4THJ1</accession>
<dbReference type="Pfam" id="PF00501">
    <property type="entry name" value="AMP-binding"/>
    <property type="match status" value="1"/>
</dbReference>
<dbReference type="OrthoDB" id="10253115at2759"/>
<comment type="caution">
    <text evidence="3">The sequence shown here is derived from an EMBL/GenBank/DDBJ whole genome shotgun (WGS) entry which is preliminary data.</text>
</comment>
<evidence type="ECO:0000259" key="2">
    <source>
        <dbReference type="Pfam" id="PF13193"/>
    </source>
</evidence>
<evidence type="ECO:0000259" key="1">
    <source>
        <dbReference type="Pfam" id="PF00501"/>
    </source>
</evidence>
<dbReference type="InterPro" id="IPR045851">
    <property type="entry name" value="AMP-bd_C_sf"/>
</dbReference>
<dbReference type="InterPro" id="IPR042099">
    <property type="entry name" value="ANL_N_sf"/>
</dbReference>
<feature type="domain" description="AMP-dependent synthetase/ligase" evidence="1">
    <location>
        <begin position="24"/>
        <end position="435"/>
    </location>
</feature>
<dbReference type="EMBL" id="SIDB01000011">
    <property type="protein sequence ID" value="KAI3425841.1"/>
    <property type="molecule type" value="Genomic_DNA"/>
</dbReference>
<dbReference type="Gene3D" id="3.30.300.30">
    <property type="match status" value="1"/>
</dbReference>
<reference evidence="3" key="2">
    <citation type="submission" date="2020-11" db="EMBL/GenBank/DDBJ databases">
        <authorList>
            <person name="Cecchin M."/>
            <person name="Marcolungo L."/>
            <person name="Rossato M."/>
            <person name="Girolomoni L."/>
            <person name="Cosentino E."/>
            <person name="Cuine S."/>
            <person name="Li-Beisson Y."/>
            <person name="Delledonne M."/>
            <person name="Ballottari M."/>
        </authorList>
    </citation>
    <scope>NUCLEOTIDE SEQUENCE</scope>
    <source>
        <strain evidence="3">211/11P</strain>
        <tissue evidence="3">Whole cell</tissue>
    </source>
</reference>
<dbReference type="InterPro" id="IPR000873">
    <property type="entry name" value="AMP-dep_synth/lig_dom"/>
</dbReference>
<organism evidence="3 4">
    <name type="scientific">Chlorella vulgaris</name>
    <name type="common">Green alga</name>
    <dbReference type="NCBI Taxonomy" id="3077"/>
    <lineage>
        <taxon>Eukaryota</taxon>
        <taxon>Viridiplantae</taxon>
        <taxon>Chlorophyta</taxon>
        <taxon>core chlorophytes</taxon>
        <taxon>Trebouxiophyceae</taxon>
        <taxon>Chlorellales</taxon>
        <taxon>Chlorellaceae</taxon>
        <taxon>Chlorella clade</taxon>
        <taxon>Chlorella</taxon>
    </lineage>
</organism>
<dbReference type="SUPFAM" id="SSF56801">
    <property type="entry name" value="Acetyl-CoA synthetase-like"/>
    <property type="match status" value="1"/>
</dbReference>
<dbReference type="GO" id="GO:0031956">
    <property type="term" value="F:medium-chain fatty acid-CoA ligase activity"/>
    <property type="evidence" value="ECO:0007669"/>
    <property type="project" value="TreeGrafter"/>
</dbReference>
<protein>
    <submittedName>
        <fullName evidence="3">Uncharacterized protein</fullName>
    </submittedName>
</protein>
<name>A0A9D4THJ1_CHLVU</name>
<feature type="domain" description="AMP-binding enzyme C-terminal" evidence="2">
    <location>
        <begin position="485"/>
        <end position="526"/>
    </location>
</feature>
<reference evidence="3" key="1">
    <citation type="journal article" date="2019" name="Plant J.">
        <title>Chlorella vulgaris genome assembly and annotation reveals the molecular basis for metabolic acclimation to high light conditions.</title>
        <authorList>
            <person name="Cecchin M."/>
            <person name="Marcolungo L."/>
            <person name="Rossato M."/>
            <person name="Girolomoni L."/>
            <person name="Cosentino E."/>
            <person name="Cuine S."/>
            <person name="Li-Beisson Y."/>
            <person name="Delledonne M."/>
            <person name="Ballottari M."/>
        </authorList>
    </citation>
    <scope>NUCLEOTIDE SEQUENCE</scope>
    <source>
        <strain evidence="3">211/11P</strain>
    </source>
</reference>
<gene>
    <name evidence="3" type="ORF">D9Q98_007815</name>
</gene>
<dbReference type="PROSITE" id="PS00455">
    <property type="entry name" value="AMP_BINDING"/>
    <property type="match status" value="1"/>
</dbReference>
<dbReference type="InterPro" id="IPR020845">
    <property type="entry name" value="AMP-binding_CS"/>
</dbReference>
<dbReference type="AlphaFoldDB" id="A0A9D4THJ1"/>
<dbReference type="Pfam" id="PF13193">
    <property type="entry name" value="AMP-binding_C"/>
    <property type="match status" value="1"/>
</dbReference>
<keyword evidence="4" id="KW-1185">Reference proteome</keyword>
<dbReference type="Proteomes" id="UP001055712">
    <property type="component" value="Unassembled WGS sequence"/>
</dbReference>
<dbReference type="GO" id="GO:0006631">
    <property type="term" value="P:fatty acid metabolic process"/>
    <property type="evidence" value="ECO:0007669"/>
    <property type="project" value="TreeGrafter"/>
</dbReference>
<dbReference type="PANTHER" id="PTHR43201:SF32">
    <property type="entry name" value="2-SUCCINYLBENZOATE--COA LIGASE, CHLOROPLASTIC_PEROXISOMAL"/>
    <property type="match status" value="1"/>
</dbReference>
<dbReference type="Gene3D" id="3.40.50.12780">
    <property type="entry name" value="N-terminal domain of ligase-like"/>
    <property type="match status" value="1"/>
</dbReference>